<name>A0A5B7CJS7_PORTR</name>
<dbReference type="Proteomes" id="UP000324222">
    <property type="component" value="Unassembled WGS sequence"/>
</dbReference>
<evidence type="ECO:0000259" key="2">
    <source>
        <dbReference type="Pfam" id="PF00755"/>
    </source>
</evidence>
<dbReference type="PANTHER" id="PTHR22589:SF31">
    <property type="entry name" value="CARNITINE O-PALMITOYLTRANSFERASE"/>
    <property type="match status" value="1"/>
</dbReference>
<dbReference type="InterPro" id="IPR039551">
    <property type="entry name" value="Cho/carn_acyl_trans"/>
</dbReference>
<dbReference type="Gene3D" id="3.30.559.10">
    <property type="entry name" value="Chloramphenicol acetyltransferase-like domain"/>
    <property type="match status" value="1"/>
</dbReference>
<evidence type="ECO:0000313" key="4">
    <source>
        <dbReference type="Proteomes" id="UP000324222"/>
    </source>
</evidence>
<dbReference type="AlphaFoldDB" id="A0A5B7CJS7"/>
<organism evidence="3 4">
    <name type="scientific">Portunus trituberculatus</name>
    <name type="common">Swimming crab</name>
    <name type="synonym">Neptunus trituberculatus</name>
    <dbReference type="NCBI Taxonomy" id="210409"/>
    <lineage>
        <taxon>Eukaryota</taxon>
        <taxon>Metazoa</taxon>
        <taxon>Ecdysozoa</taxon>
        <taxon>Arthropoda</taxon>
        <taxon>Crustacea</taxon>
        <taxon>Multicrustacea</taxon>
        <taxon>Malacostraca</taxon>
        <taxon>Eumalacostraca</taxon>
        <taxon>Eucarida</taxon>
        <taxon>Decapoda</taxon>
        <taxon>Pleocyemata</taxon>
        <taxon>Brachyura</taxon>
        <taxon>Eubrachyura</taxon>
        <taxon>Portunoidea</taxon>
        <taxon>Portunidae</taxon>
        <taxon>Portuninae</taxon>
        <taxon>Portunus</taxon>
    </lineage>
</organism>
<comment type="caution">
    <text evidence="3">The sequence shown here is derived from an EMBL/GenBank/DDBJ whole genome shotgun (WGS) entry which is preliminary data.</text>
</comment>
<dbReference type="GO" id="GO:0006631">
    <property type="term" value="P:fatty acid metabolic process"/>
    <property type="evidence" value="ECO:0007669"/>
    <property type="project" value="TreeGrafter"/>
</dbReference>
<keyword evidence="3" id="KW-0808">Transferase</keyword>
<dbReference type="SUPFAM" id="SSF52777">
    <property type="entry name" value="CoA-dependent acyltransferases"/>
    <property type="match status" value="1"/>
</dbReference>
<dbReference type="Pfam" id="PF00755">
    <property type="entry name" value="Carn_acyltransf"/>
    <property type="match status" value="1"/>
</dbReference>
<dbReference type="OrthoDB" id="6332642at2759"/>
<dbReference type="PANTHER" id="PTHR22589">
    <property type="entry name" value="CARNITINE O-ACYLTRANSFERASE"/>
    <property type="match status" value="1"/>
</dbReference>
<evidence type="ECO:0000256" key="1">
    <source>
        <dbReference type="ARBA" id="ARBA00005232"/>
    </source>
</evidence>
<proteinExistence type="inferred from homology"/>
<feature type="domain" description="Choline/carnitine acyltransferase" evidence="2">
    <location>
        <begin position="96"/>
        <end position="141"/>
    </location>
</feature>
<dbReference type="GO" id="GO:0004095">
    <property type="term" value="F:carnitine O-palmitoyltransferase activity"/>
    <property type="evidence" value="ECO:0007669"/>
    <property type="project" value="TreeGrafter"/>
</dbReference>
<evidence type="ECO:0000313" key="3">
    <source>
        <dbReference type="EMBL" id="MPC08984.1"/>
    </source>
</evidence>
<dbReference type="InterPro" id="IPR023213">
    <property type="entry name" value="CAT-like_dom_sf"/>
</dbReference>
<sequence>MLVWRRDGVFARLLGASISSSLPITCCFSLPSPSHPPFLGSESRKHVETHRKLDTLRYNVIGVVSAARTGWAELGGGRRPEEWSERKADVILCSPGGGFGPVSDEGYGVSYMLPTEYNIFFHVSSKRSCPTTDSSKFADLIFKSMNDIRLLFDSSQLDS</sequence>
<accession>A0A5B7CJS7</accession>
<comment type="similarity">
    <text evidence="1">Belongs to the carnitine/choline acetyltransferase family.</text>
</comment>
<gene>
    <name evidence="3" type="primary">CPT1A</name>
    <name evidence="3" type="ORF">E2C01_001583</name>
</gene>
<dbReference type="GO" id="GO:0009437">
    <property type="term" value="P:carnitine metabolic process"/>
    <property type="evidence" value="ECO:0007669"/>
    <property type="project" value="TreeGrafter"/>
</dbReference>
<protein>
    <submittedName>
        <fullName evidence="3">Carnitine O-palmitoyltransferase 1, liver isoform</fullName>
    </submittedName>
</protein>
<dbReference type="EMBL" id="VSRR010000051">
    <property type="protein sequence ID" value="MPC08984.1"/>
    <property type="molecule type" value="Genomic_DNA"/>
</dbReference>
<dbReference type="InterPro" id="IPR000542">
    <property type="entry name" value="Carn_acyl_trans"/>
</dbReference>
<reference evidence="3 4" key="1">
    <citation type="submission" date="2019-05" db="EMBL/GenBank/DDBJ databases">
        <title>Another draft genome of Portunus trituberculatus and its Hox gene families provides insights of decapod evolution.</title>
        <authorList>
            <person name="Jeong J.-H."/>
            <person name="Song I."/>
            <person name="Kim S."/>
            <person name="Choi T."/>
            <person name="Kim D."/>
            <person name="Ryu S."/>
            <person name="Kim W."/>
        </authorList>
    </citation>
    <scope>NUCLEOTIDE SEQUENCE [LARGE SCALE GENOMIC DNA]</scope>
    <source>
        <tissue evidence="3">Muscle</tissue>
    </source>
</reference>
<keyword evidence="4" id="KW-1185">Reference proteome</keyword>
<dbReference type="GO" id="GO:0005739">
    <property type="term" value="C:mitochondrion"/>
    <property type="evidence" value="ECO:0007669"/>
    <property type="project" value="TreeGrafter"/>
</dbReference>